<proteinExistence type="predicted"/>
<gene>
    <name evidence="1" type="ORF">NCTC12112_02310</name>
</gene>
<dbReference type="AlphaFoldDB" id="A0AAX1TPE2"/>
<protein>
    <submittedName>
        <fullName evidence="1">Uncharacterized protein</fullName>
    </submittedName>
</protein>
<dbReference type="Proteomes" id="UP000249008">
    <property type="component" value="Chromosome 1"/>
</dbReference>
<name>A0AAX1TPE2_9FUSO</name>
<evidence type="ECO:0000313" key="1">
    <source>
        <dbReference type="EMBL" id="SQJ09535.1"/>
    </source>
</evidence>
<sequence length="86" mass="10066">MSIIENWEEQMYDSTFDTIYEALIEEYKRGDLTVEELDRNIAEQQQILLNAFFEGETKSVYCNAVVDAHQFVRSLIIQGKLTVENQ</sequence>
<evidence type="ECO:0000313" key="2">
    <source>
        <dbReference type="Proteomes" id="UP000249008"/>
    </source>
</evidence>
<reference evidence="1 2" key="1">
    <citation type="submission" date="2018-06" db="EMBL/GenBank/DDBJ databases">
        <authorList>
            <consortium name="Pathogen Informatics"/>
            <person name="Doyle S."/>
        </authorList>
    </citation>
    <scope>NUCLEOTIDE SEQUENCE [LARGE SCALE GENOMIC DNA]</scope>
    <source>
        <strain evidence="1 2">NCTC12112</strain>
    </source>
</reference>
<dbReference type="EMBL" id="LS483487">
    <property type="protein sequence ID" value="SQJ09535.1"/>
    <property type="molecule type" value="Genomic_DNA"/>
</dbReference>
<organism evidence="1 2">
    <name type="scientific">Fusobacterium ulcerans</name>
    <dbReference type="NCBI Taxonomy" id="861"/>
    <lineage>
        <taxon>Bacteria</taxon>
        <taxon>Fusobacteriati</taxon>
        <taxon>Fusobacteriota</taxon>
        <taxon>Fusobacteriia</taxon>
        <taxon>Fusobacteriales</taxon>
        <taxon>Fusobacteriaceae</taxon>
        <taxon>Fusobacterium</taxon>
    </lineage>
</organism>
<dbReference type="GeneID" id="78453591"/>
<accession>A0AAX1TPE2</accession>
<dbReference type="RefSeq" id="WP_005981343.1">
    <property type="nucleotide sequence ID" value="NZ_BAABXY010000001.1"/>
</dbReference>
<dbReference type="KEGG" id="ful:C4N20_02140"/>